<sequence length="846" mass="92970">MKRTSSCRSRLVLIGFVAFFGLSAANAWGAGFLDDFNRPDGEVGNGWETWTDGTIEIKIVDHEVLIAGQQANSWYKSEIGRPVEDATRFSFDFKADDRFNVHICLCGAENPDCWVSFYAWPGGPFSYMWRFAPGNWTAWTQIPGSQMIAGQYNTLMVEQGDAEFILTLNGKMVGTVGNDSITRVGEVWIGGDAAAGTVGSLHIDNVRIGTSDEADQPSPEDGAVNGGTWALPFTFDEPVNLGPTINTAAHECFSTVSSDGLELHFFDLFFLRPGGFGGSDIWVIRRSSVSEPWGEPVNLGPAVNSEYDDMKSSISADGLTLYFCSNRPGGYGGFDLWMSTRATVTDDWGKPMNLGATVNSEYDEVFPCVSPDGLELYFCEWEFIRPEGYGGGDIWAAKRPTTDDPWGVPMNLGEAVNSTEYDSCPYLSPDGRLLFFHGYRPGGPGQEDMWVSTRPTTSDAWGTPVLLPWPVNVRQIEGCPGISTDGSMFYFASMRGGGHGIGDTWQAPIMPIVDFNRDGIVDDADRGILTSYMGTDEPLCDIGPMPWGDGTVDEADLEVLMSYWGQEAHYLARQASLPKPFDRGVSEVEQARFLIWWPGSDASEHDVYVGTNAAAVEDADTSDATGVYRGRQQACEHTLPEDVLPGQTYYWRVDEWNASGTLTRGRLWSFSVSDYLVVDDMEFGDLWLIWWDGWGDPNNGSEVWYPEANTVHGGEQAMYLVYNNRAAPISQILRVWETPQDWTRKGVQNLSLWIHGTADNVAEPLYISVGDSADNTAVVAHPDPGATTVDTWQQWSIPLADFAGLDLTVVTSMTIGVGDATRTELGGSGLLFIDDIYLHPVSTQNQ</sequence>
<dbReference type="AlphaFoldDB" id="A0AAW6U3S9"/>
<dbReference type="EMBL" id="JASCXX010000039">
    <property type="protein sequence ID" value="MDI6451555.1"/>
    <property type="molecule type" value="Genomic_DNA"/>
</dbReference>
<evidence type="ECO:0000313" key="2">
    <source>
        <dbReference type="EMBL" id="MDI6451555.1"/>
    </source>
</evidence>
<proteinExistence type="predicted"/>
<gene>
    <name evidence="2" type="ORF">QJ522_21010</name>
</gene>
<dbReference type="Gene3D" id="2.60.120.430">
    <property type="entry name" value="Galactose-binding lectin"/>
    <property type="match status" value="1"/>
</dbReference>
<protein>
    <recommendedName>
        <fullName evidence="4">DUF1080 domain-containing protein</fullName>
    </recommendedName>
</protein>
<keyword evidence="1" id="KW-0732">Signal</keyword>
<organism evidence="2 3">
    <name type="scientific">Anaerobaca lacustris</name>
    <dbReference type="NCBI Taxonomy" id="3044600"/>
    <lineage>
        <taxon>Bacteria</taxon>
        <taxon>Pseudomonadati</taxon>
        <taxon>Planctomycetota</taxon>
        <taxon>Phycisphaerae</taxon>
        <taxon>Sedimentisphaerales</taxon>
        <taxon>Anaerobacaceae</taxon>
        <taxon>Anaerobaca</taxon>
    </lineage>
</organism>
<dbReference type="InterPro" id="IPR011042">
    <property type="entry name" value="6-blade_b-propeller_TolB-like"/>
</dbReference>
<keyword evidence="3" id="KW-1185">Reference proteome</keyword>
<accession>A0AAW6U3S9</accession>
<dbReference type="InterPro" id="IPR011659">
    <property type="entry name" value="WD40"/>
</dbReference>
<evidence type="ECO:0008006" key="4">
    <source>
        <dbReference type="Google" id="ProtNLM"/>
    </source>
</evidence>
<reference evidence="2" key="1">
    <citation type="submission" date="2023-05" db="EMBL/GenBank/DDBJ databases">
        <title>Anaerotaeda fermentans gen. nov., sp. nov., a novel anaerobic planctomycete of the new family within the order Sedimentisphaerales isolated from Taman Peninsula, Russia.</title>
        <authorList>
            <person name="Khomyakova M.A."/>
            <person name="Merkel A.Y."/>
            <person name="Slobodkin A.I."/>
        </authorList>
    </citation>
    <scope>NUCLEOTIDE SEQUENCE</scope>
    <source>
        <strain evidence="2">M17dextr</strain>
    </source>
</reference>
<feature type="chain" id="PRO_5043633484" description="DUF1080 domain-containing protein" evidence="1">
    <location>
        <begin position="30"/>
        <end position="846"/>
    </location>
</feature>
<dbReference type="SUPFAM" id="SSF82171">
    <property type="entry name" value="DPP6 N-terminal domain-like"/>
    <property type="match status" value="1"/>
</dbReference>
<evidence type="ECO:0000256" key="1">
    <source>
        <dbReference type="SAM" id="SignalP"/>
    </source>
</evidence>
<dbReference type="RefSeq" id="WP_349246965.1">
    <property type="nucleotide sequence ID" value="NZ_JASCXX010000039.1"/>
</dbReference>
<feature type="signal peptide" evidence="1">
    <location>
        <begin position="1"/>
        <end position="29"/>
    </location>
</feature>
<name>A0AAW6U3S9_9BACT</name>
<evidence type="ECO:0000313" key="3">
    <source>
        <dbReference type="Proteomes" id="UP001431776"/>
    </source>
</evidence>
<comment type="caution">
    <text evidence="2">The sequence shown here is derived from an EMBL/GenBank/DDBJ whole genome shotgun (WGS) entry which is preliminary data.</text>
</comment>
<dbReference type="Gene3D" id="2.120.10.30">
    <property type="entry name" value="TolB, C-terminal domain"/>
    <property type="match status" value="1"/>
</dbReference>
<dbReference type="Pfam" id="PF07676">
    <property type="entry name" value="PD40"/>
    <property type="match status" value="3"/>
</dbReference>
<dbReference type="Proteomes" id="UP001431776">
    <property type="component" value="Unassembled WGS sequence"/>
</dbReference>